<evidence type="ECO:0000256" key="4">
    <source>
        <dbReference type="ARBA" id="ARBA00022825"/>
    </source>
</evidence>
<dbReference type="PROSITE" id="PS00135">
    <property type="entry name" value="TRYPSIN_SER"/>
    <property type="match status" value="1"/>
</dbReference>
<name>A0AAV8Z912_9CUCU</name>
<evidence type="ECO:0000256" key="6">
    <source>
        <dbReference type="ARBA" id="ARBA00023145"/>
    </source>
</evidence>
<dbReference type="Pfam" id="PF00089">
    <property type="entry name" value="Trypsin"/>
    <property type="match status" value="1"/>
</dbReference>
<keyword evidence="5" id="KW-0106">Calcium</keyword>
<dbReference type="Gene3D" id="2.40.10.10">
    <property type="entry name" value="Trypsin-like serine proteases"/>
    <property type="match status" value="2"/>
</dbReference>
<gene>
    <name evidence="10" type="ORF">NQ318_004014</name>
</gene>
<reference evidence="10" key="1">
    <citation type="journal article" date="2023" name="Insect Mol. Biol.">
        <title>Genome sequencing provides insights into the evolution of gene families encoding plant cell wall-degrading enzymes in longhorned beetles.</title>
        <authorList>
            <person name="Shin N.R."/>
            <person name="Okamura Y."/>
            <person name="Kirsch R."/>
            <person name="Pauchet Y."/>
        </authorList>
    </citation>
    <scope>NUCLEOTIDE SEQUENCE</scope>
    <source>
        <strain evidence="10">AMC_N1</strain>
    </source>
</reference>
<dbReference type="FunFam" id="2.40.10.10:FF:000078">
    <property type="entry name" value="Serine protease H137"/>
    <property type="match status" value="1"/>
</dbReference>
<dbReference type="AlphaFoldDB" id="A0AAV8Z912"/>
<dbReference type="PANTHER" id="PTHR24256">
    <property type="entry name" value="TRYPTASE-RELATED"/>
    <property type="match status" value="1"/>
</dbReference>
<keyword evidence="11" id="KW-1185">Reference proteome</keyword>
<dbReference type="InterPro" id="IPR009003">
    <property type="entry name" value="Peptidase_S1_PA"/>
</dbReference>
<keyword evidence="1" id="KW-0645">Protease</keyword>
<evidence type="ECO:0000313" key="10">
    <source>
        <dbReference type="EMBL" id="KAJ8960289.1"/>
    </source>
</evidence>
<comment type="caution">
    <text evidence="10">The sequence shown here is derived from an EMBL/GenBank/DDBJ whole genome shotgun (WGS) entry which is preliminary data.</text>
</comment>
<evidence type="ECO:0000313" key="11">
    <source>
        <dbReference type="Proteomes" id="UP001162162"/>
    </source>
</evidence>
<keyword evidence="7" id="KW-1015">Disulfide bond</keyword>
<dbReference type="InterPro" id="IPR001254">
    <property type="entry name" value="Trypsin_dom"/>
</dbReference>
<dbReference type="InterPro" id="IPR033116">
    <property type="entry name" value="TRYPSIN_SER"/>
</dbReference>
<evidence type="ECO:0000256" key="1">
    <source>
        <dbReference type="ARBA" id="ARBA00022670"/>
    </source>
</evidence>
<organism evidence="10 11">
    <name type="scientific">Aromia moschata</name>
    <dbReference type="NCBI Taxonomy" id="1265417"/>
    <lineage>
        <taxon>Eukaryota</taxon>
        <taxon>Metazoa</taxon>
        <taxon>Ecdysozoa</taxon>
        <taxon>Arthropoda</taxon>
        <taxon>Hexapoda</taxon>
        <taxon>Insecta</taxon>
        <taxon>Pterygota</taxon>
        <taxon>Neoptera</taxon>
        <taxon>Endopterygota</taxon>
        <taxon>Coleoptera</taxon>
        <taxon>Polyphaga</taxon>
        <taxon>Cucujiformia</taxon>
        <taxon>Chrysomeloidea</taxon>
        <taxon>Cerambycidae</taxon>
        <taxon>Cerambycinae</taxon>
        <taxon>Callichromatini</taxon>
        <taxon>Aromia</taxon>
    </lineage>
</organism>
<dbReference type="InterPro" id="IPR043504">
    <property type="entry name" value="Peptidase_S1_PA_chymotrypsin"/>
</dbReference>
<protein>
    <recommendedName>
        <fullName evidence="9">Peptidase S1 domain-containing protein</fullName>
    </recommendedName>
</protein>
<dbReference type="EMBL" id="JAPWTK010000009">
    <property type="protein sequence ID" value="KAJ8960289.1"/>
    <property type="molecule type" value="Genomic_DNA"/>
</dbReference>
<evidence type="ECO:0000256" key="5">
    <source>
        <dbReference type="ARBA" id="ARBA00022837"/>
    </source>
</evidence>
<evidence type="ECO:0000259" key="9">
    <source>
        <dbReference type="PROSITE" id="PS50240"/>
    </source>
</evidence>
<accession>A0AAV8Z912</accession>
<dbReference type="PROSITE" id="PS50240">
    <property type="entry name" value="TRYPSIN_DOM"/>
    <property type="match status" value="1"/>
</dbReference>
<dbReference type="CDD" id="cd00190">
    <property type="entry name" value="Tryp_SPc"/>
    <property type="match status" value="1"/>
</dbReference>
<evidence type="ECO:0000256" key="8">
    <source>
        <dbReference type="ARBA" id="ARBA00024195"/>
    </source>
</evidence>
<sequence>MLSRLGVRVGEHVISTQIDCEIDNDGTQKCSKYPVQDLGVEDVIIHPEFSKDIILNDIGLVRVTKMNLAVVNVRPVCLPTSEDTRTATFNFCVVTGWGFTESYGVSADILQLVTLNMMNLTRCKAVYKGEPRVNITYKQLCAGGEKDNKDSCPGDSGGPMQVASYINDEIRYVQQGIVSFGHRFCGTEGYPGVYTRIAYYMDWVLDNLKP</sequence>
<dbReference type="Proteomes" id="UP001162162">
    <property type="component" value="Unassembled WGS sequence"/>
</dbReference>
<dbReference type="GO" id="GO:0006508">
    <property type="term" value="P:proteolysis"/>
    <property type="evidence" value="ECO:0007669"/>
    <property type="project" value="UniProtKB-KW"/>
</dbReference>
<evidence type="ECO:0000256" key="3">
    <source>
        <dbReference type="ARBA" id="ARBA00022801"/>
    </source>
</evidence>
<dbReference type="GO" id="GO:0046872">
    <property type="term" value="F:metal ion binding"/>
    <property type="evidence" value="ECO:0007669"/>
    <property type="project" value="UniProtKB-KW"/>
</dbReference>
<keyword evidence="2" id="KW-0479">Metal-binding</keyword>
<evidence type="ECO:0000256" key="7">
    <source>
        <dbReference type="ARBA" id="ARBA00023157"/>
    </source>
</evidence>
<dbReference type="InterPro" id="IPR051487">
    <property type="entry name" value="Ser/Thr_Proteases_Immune/Dev"/>
</dbReference>
<dbReference type="SMART" id="SM00020">
    <property type="entry name" value="Tryp_SPc"/>
    <property type="match status" value="1"/>
</dbReference>
<dbReference type="GO" id="GO:0004252">
    <property type="term" value="F:serine-type endopeptidase activity"/>
    <property type="evidence" value="ECO:0007669"/>
    <property type="project" value="InterPro"/>
</dbReference>
<dbReference type="SUPFAM" id="SSF50494">
    <property type="entry name" value="Trypsin-like serine proteases"/>
    <property type="match status" value="1"/>
</dbReference>
<feature type="domain" description="Peptidase S1" evidence="9">
    <location>
        <begin position="1"/>
        <end position="209"/>
    </location>
</feature>
<proteinExistence type="inferred from homology"/>
<evidence type="ECO:0000256" key="2">
    <source>
        <dbReference type="ARBA" id="ARBA00022723"/>
    </source>
</evidence>
<keyword evidence="4" id="KW-0720">Serine protease</keyword>
<keyword evidence="3" id="KW-0378">Hydrolase</keyword>
<keyword evidence="6" id="KW-0865">Zymogen</keyword>
<comment type="similarity">
    <text evidence="8">Belongs to the peptidase S1 family. CLIP subfamily.</text>
</comment>